<gene>
    <name evidence="1" type="ORF">ACE5LO_01580</name>
</gene>
<evidence type="ECO:0000313" key="1">
    <source>
        <dbReference type="EMBL" id="MFB5759075.1"/>
    </source>
</evidence>
<dbReference type="RefSeq" id="WP_375518327.1">
    <property type="nucleotide sequence ID" value="NZ_JBHIRY010000001.1"/>
</dbReference>
<protein>
    <submittedName>
        <fullName evidence="1">YgiT-type zinc finger protein</fullName>
    </submittedName>
</protein>
<comment type="caution">
    <text evidence="1">The sequence shown here is derived from an EMBL/GenBank/DDBJ whole genome shotgun (WGS) entry which is preliminary data.</text>
</comment>
<dbReference type="Proteomes" id="UP001580430">
    <property type="component" value="Unassembled WGS sequence"/>
</dbReference>
<name>A0ABV5BUW0_9BACL</name>
<proteinExistence type="predicted"/>
<accession>A0ABV5BUW0</accession>
<sequence>MKHFVCPECGNNEHREIFSNEQHEQNGKSITIHNIPTLECTACGAHSYSFAALEYVEQQKTSQSSIRTV</sequence>
<reference evidence="1 2" key="1">
    <citation type="submission" date="2024-09" db="EMBL/GenBank/DDBJ databases">
        <title>Paenibacillus zeirhizospherea sp. nov., isolated from surface of the maize (Zea mays) roots in a horticulture field, Hungary.</title>
        <authorList>
            <person name="Marton D."/>
            <person name="Farkas M."/>
            <person name="Bedics A."/>
            <person name="Toth E."/>
            <person name="Tancsics A."/>
            <person name="Boka K."/>
            <person name="Marati G."/>
            <person name="Kriszt B."/>
            <person name="Cserhati M."/>
        </authorList>
    </citation>
    <scope>NUCLEOTIDE SEQUENCE [LARGE SCALE GENOMIC DNA]</scope>
    <source>
        <strain evidence="1 2">JCM 18446</strain>
    </source>
</reference>
<dbReference type="Gene3D" id="3.10.20.860">
    <property type="match status" value="1"/>
</dbReference>
<dbReference type="EMBL" id="JBHIRY010000001">
    <property type="protein sequence ID" value="MFB5759075.1"/>
    <property type="molecule type" value="Genomic_DNA"/>
</dbReference>
<keyword evidence="2" id="KW-1185">Reference proteome</keyword>
<dbReference type="NCBIfam" id="TIGR03831">
    <property type="entry name" value="YgiT_finger"/>
    <property type="match status" value="1"/>
</dbReference>
<evidence type="ECO:0000313" key="2">
    <source>
        <dbReference type="Proteomes" id="UP001580430"/>
    </source>
</evidence>
<organism evidence="1 2">
    <name type="scientific">Paenibacillus medicaginis</name>
    <dbReference type="NCBI Taxonomy" id="1470560"/>
    <lineage>
        <taxon>Bacteria</taxon>
        <taxon>Bacillati</taxon>
        <taxon>Bacillota</taxon>
        <taxon>Bacilli</taxon>
        <taxon>Bacillales</taxon>
        <taxon>Paenibacillaceae</taxon>
        <taxon>Paenibacillus</taxon>
    </lineage>
</organism>
<dbReference type="InterPro" id="IPR022453">
    <property type="entry name" value="Znf_MqsA-type"/>
</dbReference>